<comment type="caution">
    <text evidence="2">The sequence shown here is derived from an EMBL/GenBank/DDBJ whole genome shotgun (WGS) entry which is preliminary data.</text>
</comment>
<keyword evidence="3" id="KW-1185">Reference proteome</keyword>
<gene>
    <name evidence="2" type="ORF">BST86_14275</name>
</gene>
<dbReference type="RefSeq" id="WP_105983847.1">
    <property type="nucleotide sequence ID" value="NZ_MQUC01000003.1"/>
</dbReference>
<sequence>MIFSKRFFVLGFLFLFMLTSCKKNQKAKNENNDEVFIQSKVYIFLDFYEDMTYDELNDVLELLIKEEKIAFVPSPNAEKYFYLTGFCKVPMSFEFGNGGLKSIVLEDARCLIEDFSQKYKEVEFINQEVDLVNYTAYNDDFNPNSVYQGKEHKVFCYGDSRENWKSEFDFKVRKEYQVVKSILKKEPTIIKKGAILIEIKSKEAQSGLIKDKVYSNSIDDISCRCDLDKSEFLSDAFSEESCEQFYMRTRSKYVAYMRRDFNHNYDIRYQSIQNHENILNQRENHQKNLEENYQKQKERINIRAKSAMDEI</sequence>
<reference evidence="2 3" key="1">
    <citation type="submission" date="2016-11" db="EMBL/GenBank/DDBJ databases">
        <title>Trade-off between light-utilization and light-protection in marine flavobacteria.</title>
        <authorList>
            <person name="Kumagai Y."/>
        </authorList>
    </citation>
    <scope>NUCLEOTIDE SEQUENCE [LARGE SCALE GENOMIC DNA]</scope>
    <source>
        <strain evidence="2 3">JCM 17109</strain>
    </source>
</reference>
<accession>A0A2S9WXI2</accession>
<dbReference type="AlphaFoldDB" id="A0A2S9WXI2"/>
<keyword evidence="1" id="KW-0175">Coiled coil</keyword>
<dbReference type="Proteomes" id="UP000239532">
    <property type="component" value="Unassembled WGS sequence"/>
</dbReference>
<feature type="coiled-coil region" evidence="1">
    <location>
        <begin position="272"/>
        <end position="310"/>
    </location>
</feature>
<evidence type="ECO:0008006" key="4">
    <source>
        <dbReference type="Google" id="ProtNLM"/>
    </source>
</evidence>
<evidence type="ECO:0000256" key="1">
    <source>
        <dbReference type="SAM" id="Coils"/>
    </source>
</evidence>
<name>A0A2S9WXI2_9FLAO</name>
<protein>
    <recommendedName>
        <fullName evidence="4">Lipoprotein</fullName>
    </recommendedName>
</protein>
<evidence type="ECO:0000313" key="3">
    <source>
        <dbReference type="Proteomes" id="UP000239532"/>
    </source>
</evidence>
<dbReference type="EMBL" id="MQUC01000003">
    <property type="protein sequence ID" value="PRP68174.1"/>
    <property type="molecule type" value="Genomic_DNA"/>
</dbReference>
<proteinExistence type="predicted"/>
<evidence type="ECO:0000313" key="2">
    <source>
        <dbReference type="EMBL" id="PRP68174.1"/>
    </source>
</evidence>
<organism evidence="2 3">
    <name type="scientific">Nonlabens agnitus</name>
    <dbReference type="NCBI Taxonomy" id="870484"/>
    <lineage>
        <taxon>Bacteria</taxon>
        <taxon>Pseudomonadati</taxon>
        <taxon>Bacteroidota</taxon>
        <taxon>Flavobacteriia</taxon>
        <taxon>Flavobacteriales</taxon>
        <taxon>Flavobacteriaceae</taxon>
        <taxon>Nonlabens</taxon>
    </lineage>
</organism>
<dbReference type="PROSITE" id="PS51257">
    <property type="entry name" value="PROKAR_LIPOPROTEIN"/>
    <property type="match status" value="1"/>
</dbReference>